<keyword evidence="5" id="KW-1185">Reference proteome</keyword>
<comment type="caution">
    <text evidence="2">The sequence shown here is derived from an EMBL/GenBank/DDBJ whole genome shotgun (WGS) entry which is preliminary data.</text>
</comment>
<protein>
    <submittedName>
        <fullName evidence="2">Uncharacterized protein</fullName>
    </submittedName>
</protein>
<evidence type="ECO:0000313" key="4">
    <source>
        <dbReference type="Proteomes" id="UP000197138"/>
    </source>
</evidence>
<evidence type="ECO:0000256" key="1">
    <source>
        <dbReference type="PROSITE-ProRule" id="PRU00023"/>
    </source>
</evidence>
<reference evidence="3 5" key="3">
    <citation type="submission" date="2017-11" db="EMBL/GenBank/DDBJ databases">
        <title>De-novo sequencing of pomegranate (Punica granatum L.) genome.</title>
        <authorList>
            <person name="Akparov Z."/>
            <person name="Amiraslanov A."/>
            <person name="Hajiyeva S."/>
            <person name="Abbasov M."/>
            <person name="Kaur K."/>
            <person name="Hamwieh A."/>
            <person name="Solovyev V."/>
            <person name="Salamov A."/>
            <person name="Braich B."/>
            <person name="Kosarev P."/>
            <person name="Mahmoud A."/>
            <person name="Hajiyev E."/>
            <person name="Babayeva S."/>
            <person name="Izzatullayeva V."/>
            <person name="Mammadov A."/>
            <person name="Mammadov A."/>
            <person name="Sharifova S."/>
            <person name="Ojaghi J."/>
            <person name="Eynullazada K."/>
            <person name="Bayramov B."/>
            <person name="Abdulazimova A."/>
            <person name="Shahmuradov I."/>
        </authorList>
    </citation>
    <scope>NUCLEOTIDE SEQUENCE [LARGE SCALE GENOMIC DNA]</scope>
    <source>
        <strain evidence="3">AG2017</strain>
        <strain evidence="5">cv. AG2017</strain>
        <tissue evidence="3">Leaf</tissue>
    </source>
</reference>
<evidence type="ECO:0000313" key="2">
    <source>
        <dbReference type="EMBL" id="OWM71461.1"/>
    </source>
</evidence>
<dbReference type="Proteomes" id="UP000233551">
    <property type="component" value="Unassembled WGS sequence"/>
</dbReference>
<proteinExistence type="predicted"/>
<dbReference type="PROSITE" id="PS50297">
    <property type="entry name" value="ANK_REP_REGION"/>
    <property type="match status" value="2"/>
</dbReference>
<dbReference type="SUPFAM" id="SSF48403">
    <property type="entry name" value="Ankyrin repeat"/>
    <property type="match status" value="1"/>
</dbReference>
<dbReference type="EMBL" id="MTKT01004399">
    <property type="protein sequence ID" value="OWM71461.1"/>
    <property type="molecule type" value="Genomic_DNA"/>
</dbReference>
<dbReference type="EMBL" id="PGOL01000016">
    <property type="protein sequence ID" value="PKI79094.1"/>
    <property type="molecule type" value="Genomic_DNA"/>
</dbReference>
<dbReference type="Pfam" id="PF12796">
    <property type="entry name" value="Ank_2"/>
    <property type="match status" value="2"/>
</dbReference>
<dbReference type="Proteomes" id="UP000197138">
    <property type="component" value="Unassembled WGS sequence"/>
</dbReference>
<feature type="repeat" description="ANK" evidence="1">
    <location>
        <begin position="258"/>
        <end position="278"/>
    </location>
</feature>
<dbReference type="GeneID" id="116193493"/>
<feature type="repeat" description="ANK" evidence="1">
    <location>
        <begin position="225"/>
        <end position="246"/>
    </location>
</feature>
<name>A0A218WGX2_PUNGR</name>
<dbReference type="InterPro" id="IPR002110">
    <property type="entry name" value="Ankyrin_rpt"/>
</dbReference>
<organism evidence="2 4">
    <name type="scientific">Punica granatum</name>
    <name type="common">Pomegranate</name>
    <dbReference type="NCBI Taxonomy" id="22663"/>
    <lineage>
        <taxon>Eukaryota</taxon>
        <taxon>Viridiplantae</taxon>
        <taxon>Streptophyta</taxon>
        <taxon>Embryophyta</taxon>
        <taxon>Tracheophyta</taxon>
        <taxon>Spermatophyta</taxon>
        <taxon>Magnoliopsida</taxon>
        <taxon>eudicotyledons</taxon>
        <taxon>Gunneridae</taxon>
        <taxon>Pentapetalae</taxon>
        <taxon>rosids</taxon>
        <taxon>malvids</taxon>
        <taxon>Myrtales</taxon>
        <taxon>Lythraceae</taxon>
        <taxon>Punica</taxon>
    </lineage>
</organism>
<dbReference type="PANTHER" id="PTHR24121:SF21">
    <property type="entry name" value="ANKYRIN REPEAT FAMILY PROTEIN"/>
    <property type="match status" value="1"/>
</dbReference>
<dbReference type="Gene3D" id="1.25.40.20">
    <property type="entry name" value="Ankyrin repeat-containing domain"/>
    <property type="match status" value="1"/>
</dbReference>
<evidence type="ECO:0000313" key="3">
    <source>
        <dbReference type="EMBL" id="PKI79094.1"/>
    </source>
</evidence>
<dbReference type="SMART" id="SM00248">
    <property type="entry name" value="ANK"/>
    <property type="match status" value="8"/>
</dbReference>
<reference evidence="4" key="1">
    <citation type="journal article" date="2017" name="Plant J.">
        <title>The pomegranate (Punica granatum L.) genome and the genomics of punicalagin biosynthesis.</title>
        <authorList>
            <person name="Qin G."/>
            <person name="Xu C."/>
            <person name="Ming R."/>
            <person name="Tang H."/>
            <person name="Guyot R."/>
            <person name="Kramer E.M."/>
            <person name="Hu Y."/>
            <person name="Yi X."/>
            <person name="Qi Y."/>
            <person name="Xu X."/>
            <person name="Gao Z."/>
            <person name="Pan H."/>
            <person name="Jian J."/>
            <person name="Tian Y."/>
            <person name="Yue Z."/>
            <person name="Xu Y."/>
        </authorList>
    </citation>
    <scope>NUCLEOTIDE SEQUENCE [LARGE SCALE GENOMIC DNA]</scope>
    <source>
        <strain evidence="4">cv. Dabenzi</strain>
    </source>
</reference>
<dbReference type="STRING" id="22663.A0A218WGX2"/>
<gene>
    <name evidence="2" type="ORF">CDL15_Pgr005648</name>
    <name evidence="3" type="ORF">CRG98_000386</name>
</gene>
<dbReference type="PANTHER" id="PTHR24121">
    <property type="entry name" value="NO MECHANORECEPTOR POTENTIAL C, ISOFORM D-RELATED"/>
    <property type="match status" value="1"/>
</dbReference>
<dbReference type="InterPro" id="IPR036770">
    <property type="entry name" value="Ankyrin_rpt-contain_sf"/>
</dbReference>
<accession>A0A218WGX2</accession>
<dbReference type="AlphaFoldDB" id="A0A218WGX2"/>
<dbReference type="OrthoDB" id="5314041at2759"/>
<sequence length="514" mass="56516">MQHSKCLPLRWETTLEQWWYASPIEWAAANGHYELVRELLLLDSNHLIKLTSLRRLRRLETLWEDGEDVERSRDIAMCRSLVARELLRECESKRRDSPLIRGGYGGWLIYTAASAGDSGFIKELLERDPLIVFGEGEYGVTDILYAAAKSNDCNVFRLVFDSVASPSFSTGKDGDLEELKGGIPSEYKGEMMNRAVHAAARGGNLRVLKELLEHCSDISAYRDANGSTVLHSAAARGQIEVVKYLLGAFNLIECTDHQGNTALHTAAYRGKLQAVQALATVSPVLISVRNNAGETFLHMAVSGFQSPDFQRLDRQIELVSHLISEKSLEVEEFINARTNNGRTALHLALIGKVNSALVGLLMSVPSIDLNVRDEYGMIPLDVLKQQPQSAQSDVLIRQLVSAGGEYSSDNHDFSAAKSVYSQLKMMQVYGTNSPGTLFEIPDGEIALHVGPGNGLDSTSAGLSETGMSSSSLDWASGSCSSIVQSGSSPARRLKRALWPSTRERKHEHVREVRG</sequence>
<reference evidence="2" key="2">
    <citation type="submission" date="2017-06" db="EMBL/GenBank/DDBJ databases">
        <title>The pomegranate genome and the genomics of punicalagin biosynthesis.</title>
        <authorList>
            <person name="Xu C."/>
        </authorList>
    </citation>
    <scope>NUCLEOTIDE SEQUENCE [LARGE SCALE GENOMIC DNA]</scope>
    <source>
        <tissue evidence="2">Fresh leaf</tissue>
    </source>
</reference>
<dbReference type="PROSITE" id="PS50088">
    <property type="entry name" value="ANK_REPEAT"/>
    <property type="match status" value="2"/>
</dbReference>
<keyword evidence="1" id="KW-0040">ANK repeat</keyword>
<evidence type="ECO:0000313" key="5">
    <source>
        <dbReference type="Proteomes" id="UP000233551"/>
    </source>
</evidence>